<reference evidence="5 6" key="1">
    <citation type="submission" date="2019-12" db="EMBL/GenBank/DDBJ databases">
        <title>Genomic-based taxomic classification of the family Erythrobacteraceae.</title>
        <authorList>
            <person name="Xu L."/>
        </authorList>
    </citation>
    <scope>NUCLEOTIDE SEQUENCE [LARGE SCALE GENOMIC DNA]</scope>
    <source>
        <strain evidence="5 6">MCCC 1A09962</strain>
    </source>
</reference>
<dbReference type="InterPro" id="IPR036514">
    <property type="entry name" value="SGNH_hydro_sf"/>
</dbReference>
<evidence type="ECO:0000259" key="4">
    <source>
        <dbReference type="Pfam" id="PF13472"/>
    </source>
</evidence>
<dbReference type="InterPro" id="IPR037459">
    <property type="entry name" value="RhgT-like"/>
</dbReference>
<comment type="caution">
    <text evidence="5">The sequence shown here is derived from an EMBL/GenBank/DDBJ whole genome shotgun (WGS) entry which is preliminary data.</text>
</comment>
<gene>
    <name evidence="5" type="ORF">GRI38_00170</name>
</gene>
<organism evidence="5 6">
    <name type="scientific">Parapontixanthobacter aurantiacus</name>
    <dbReference type="NCBI Taxonomy" id="1463599"/>
    <lineage>
        <taxon>Bacteria</taxon>
        <taxon>Pseudomonadati</taxon>
        <taxon>Pseudomonadota</taxon>
        <taxon>Alphaproteobacteria</taxon>
        <taxon>Sphingomonadales</taxon>
        <taxon>Erythrobacteraceae</taxon>
        <taxon>Parapontixanthobacter</taxon>
    </lineage>
</organism>
<protein>
    <submittedName>
        <fullName evidence="5">Lysophospholipase</fullName>
    </submittedName>
</protein>
<dbReference type="GO" id="GO:0016788">
    <property type="term" value="F:hydrolase activity, acting on ester bonds"/>
    <property type="evidence" value="ECO:0007669"/>
    <property type="project" value="UniProtKB-ARBA"/>
</dbReference>
<accession>A0A844ZBG0</accession>
<dbReference type="InterPro" id="IPR013830">
    <property type="entry name" value="SGNH_hydro"/>
</dbReference>
<evidence type="ECO:0000256" key="3">
    <source>
        <dbReference type="SAM" id="SignalP"/>
    </source>
</evidence>
<evidence type="ECO:0000256" key="2">
    <source>
        <dbReference type="ARBA" id="ARBA00022801"/>
    </source>
</evidence>
<dbReference type="Proteomes" id="UP000433104">
    <property type="component" value="Unassembled WGS sequence"/>
</dbReference>
<evidence type="ECO:0000313" key="5">
    <source>
        <dbReference type="EMBL" id="MXO84453.1"/>
    </source>
</evidence>
<name>A0A844ZBG0_9SPHN</name>
<feature type="domain" description="SGNH hydrolase-type esterase" evidence="4">
    <location>
        <begin position="47"/>
        <end position="193"/>
    </location>
</feature>
<sequence>MKRLYLASFAALAAMSATPLQAQSGPPSSVIATETSTVEGINKIIMVGDSTTATGNGWGSMFCAHHTTHPTACLNLARNGRSSGSYRAEGLWDVALAEMRVEGYNRTFVFIGFGHNDQPGKPGRSTDLETEFPANMQRYVAEAREAGAVPILFTPLTRRLFDEGEVARDLDPWAEAIRKIGRETGTPVIDLNENSREIVQALGPSVQNLMAERPPSAEVAAAAAIDGETLPSETGQAPLVRSPEGLRVARMNSRFDYTHLGEYGGKLFAAVVAGEVVRQVPEIRKLIRP</sequence>
<feature type="chain" id="PRO_5032284457" evidence="3">
    <location>
        <begin position="23"/>
        <end position="289"/>
    </location>
</feature>
<evidence type="ECO:0000313" key="6">
    <source>
        <dbReference type="Proteomes" id="UP000433104"/>
    </source>
</evidence>
<comment type="similarity">
    <text evidence="1">Belongs to the 'GDSL' lipolytic enzyme family.</text>
</comment>
<dbReference type="PANTHER" id="PTHR43695">
    <property type="entry name" value="PUTATIVE (AFU_ORTHOLOGUE AFUA_2G17250)-RELATED"/>
    <property type="match status" value="1"/>
</dbReference>
<feature type="signal peptide" evidence="3">
    <location>
        <begin position="1"/>
        <end position="22"/>
    </location>
</feature>
<dbReference type="AlphaFoldDB" id="A0A844ZBG0"/>
<keyword evidence="6" id="KW-1185">Reference proteome</keyword>
<keyword evidence="3" id="KW-0732">Signal</keyword>
<evidence type="ECO:0000256" key="1">
    <source>
        <dbReference type="ARBA" id="ARBA00008668"/>
    </source>
</evidence>
<dbReference type="PANTHER" id="PTHR43695:SF1">
    <property type="entry name" value="RHAMNOGALACTURONAN ACETYLESTERASE"/>
    <property type="match status" value="1"/>
</dbReference>
<dbReference type="EMBL" id="WTYW01000001">
    <property type="protein sequence ID" value="MXO84453.1"/>
    <property type="molecule type" value="Genomic_DNA"/>
</dbReference>
<dbReference type="CDD" id="cd01821">
    <property type="entry name" value="Rhamnogalacturan_acetylesterase_like"/>
    <property type="match status" value="1"/>
</dbReference>
<keyword evidence="2" id="KW-0378">Hydrolase</keyword>
<dbReference type="OrthoDB" id="191551at2"/>
<dbReference type="SUPFAM" id="SSF52266">
    <property type="entry name" value="SGNH hydrolase"/>
    <property type="match status" value="1"/>
</dbReference>
<dbReference type="Gene3D" id="3.40.50.1110">
    <property type="entry name" value="SGNH hydrolase"/>
    <property type="match status" value="1"/>
</dbReference>
<proteinExistence type="inferred from homology"/>
<dbReference type="Pfam" id="PF13472">
    <property type="entry name" value="Lipase_GDSL_2"/>
    <property type="match status" value="1"/>
</dbReference>